<protein>
    <recommendedName>
        <fullName evidence="3">Transmembrane and coiled-coil domains 6</fullName>
    </recommendedName>
</protein>
<dbReference type="EMBL" id="JAWQEG010004530">
    <property type="protein sequence ID" value="KAK3861211.1"/>
    <property type="molecule type" value="Genomic_DNA"/>
</dbReference>
<dbReference type="SUPFAM" id="SSF48371">
    <property type="entry name" value="ARM repeat"/>
    <property type="match status" value="1"/>
</dbReference>
<comment type="caution">
    <text evidence="1">The sequence shown here is derived from an EMBL/GenBank/DDBJ whole genome shotgun (WGS) entry which is preliminary data.</text>
</comment>
<proteinExistence type="predicted"/>
<evidence type="ECO:0000313" key="1">
    <source>
        <dbReference type="EMBL" id="KAK3861211.1"/>
    </source>
</evidence>
<evidence type="ECO:0000313" key="2">
    <source>
        <dbReference type="Proteomes" id="UP001286313"/>
    </source>
</evidence>
<dbReference type="InterPro" id="IPR011989">
    <property type="entry name" value="ARM-like"/>
</dbReference>
<dbReference type="PANTHER" id="PTHR16356:SF1">
    <property type="entry name" value="TRANSMEMBRANE AND COILED-COIL DOMAIN-CONTAINING PROTEIN 6"/>
    <property type="match status" value="1"/>
</dbReference>
<name>A0AAE1ETQ0_PETCI</name>
<dbReference type="Gene3D" id="1.25.10.10">
    <property type="entry name" value="Leucine-rich Repeat Variant"/>
    <property type="match status" value="1"/>
</dbReference>
<organism evidence="1 2">
    <name type="scientific">Petrolisthes cinctipes</name>
    <name type="common">Flat porcelain crab</name>
    <dbReference type="NCBI Taxonomy" id="88211"/>
    <lineage>
        <taxon>Eukaryota</taxon>
        <taxon>Metazoa</taxon>
        <taxon>Ecdysozoa</taxon>
        <taxon>Arthropoda</taxon>
        <taxon>Crustacea</taxon>
        <taxon>Multicrustacea</taxon>
        <taxon>Malacostraca</taxon>
        <taxon>Eumalacostraca</taxon>
        <taxon>Eucarida</taxon>
        <taxon>Decapoda</taxon>
        <taxon>Pleocyemata</taxon>
        <taxon>Anomura</taxon>
        <taxon>Galatheoidea</taxon>
        <taxon>Porcellanidae</taxon>
        <taxon>Petrolisthes</taxon>
    </lineage>
</organism>
<keyword evidence="2" id="KW-1185">Reference proteome</keyword>
<dbReference type="SMART" id="SM00185">
    <property type="entry name" value="ARM"/>
    <property type="match status" value="3"/>
</dbReference>
<sequence>MEYEEKEEVVGSVGSIRQRARDDHQAFRVMKRSMARDGHRSRLQEVVKTLKAPSSQEFSMLCSALKKHKKVETLQRLRLGLGSNQDYITTFLKCHGALYSLIGCLTGVNEVLQQEAACVLVNLSLGTEKQCREVCQRAGTYLVLHMSSQNPNMQDPCAWCVGNLCGGHVSVCTLLLSQGGEEAMVKLLQSHSPHVLQSAAYALLHYLTTVPHRIEATVEGGTVSGLVGALSHGEEGRMAEVGWCLFLLSTHTPVCSLLTNHNVIGAAFTTLEKLINEQNLDVVTATSLVRVLMNCAAAAPGAAVQICYRSEQLVRIVKALLYCPYSHLRTETLHLLASVINAASSESETGRCLVADLSLRPRLESAVKSALAATFTQHTTHTPIQLIQFSSSQPDFTAMEQEPVEKHYQKCSS</sequence>
<gene>
    <name evidence="1" type="ORF">Pcinc_032786</name>
</gene>
<accession>A0AAE1ETQ0</accession>
<dbReference type="AlphaFoldDB" id="A0AAE1ETQ0"/>
<evidence type="ECO:0008006" key="3">
    <source>
        <dbReference type="Google" id="ProtNLM"/>
    </source>
</evidence>
<reference evidence="1" key="1">
    <citation type="submission" date="2023-10" db="EMBL/GenBank/DDBJ databases">
        <title>Genome assemblies of two species of porcelain crab, Petrolisthes cinctipes and Petrolisthes manimaculis (Anomura: Porcellanidae).</title>
        <authorList>
            <person name="Angst P."/>
        </authorList>
    </citation>
    <scope>NUCLEOTIDE SEQUENCE</scope>
    <source>
        <strain evidence="1">PB745_01</strain>
        <tissue evidence="1">Gill</tissue>
    </source>
</reference>
<dbReference type="Proteomes" id="UP001286313">
    <property type="component" value="Unassembled WGS sequence"/>
</dbReference>
<dbReference type="PANTHER" id="PTHR16356">
    <property type="entry name" value="TRANSMEMBRANE AND COILED-COIL DOMAIN-CONTAINING PROTEIN 6 TMCO6"/>
    <property type="match status" value="1"/>
</dbReference>
<dbReference type="InterPro" id="IPR016024">
    <property type="entry name" value="ARM-type_fold"/>
</dbReference>
<dbReference type="InterPro" id="IPR000225">
    <property type="entry name" value="Armadillo"/>
</dbReference>